<dbReference type="RefSeq" id="WP_345476557.1">
    <property type="nucleotide sequence ID" value="NZ_BAABLW010000002.1"/>
</dbReference>
<keyword evidence="3" id="KW-1185">Reference proteome</keyword>
<name>A0ABP9FS78_9MICC</name>
<accession>A0ABP9FS78</accession>
<dbReference type="InterPro" id="IPR050659">
    <property type="entry name" value="Peptidase_M24B"/>
</dbReference>
<dbReference type="InterPro" id="IPR000994">
    <property type="entry name" value="Pept_M24"/>
</dbReference>
<dbReference type="CDD" id="cd01066">
    <property type="entry name" value="APP_MetAP"/>
    <property type="match status" value="1"/>
</dbReference>
<dbReference type="Gene3D" id="3.90.230.10">
    <property type="entry name" value="Creatinase/methionine aminopeptidase superfamily"/>
    <property type="match status" value="1"/>
</dbReference>
<dbReference type="SUPFAM" id="SSF55920">
    <property type="entry name" value="Creatinase/aminopeptidase"/>
    <property type="match status" value="1"/>
</dbReference>
<dbReference type="Pfam" id="PF00557">
    <property type="entry name" value="Peptidase_M24"/>
    <property type="match status" value="1"/>
</dbReference>
<protein>
    <submittedName>
        <fullName evidence="2">M24 family metallopeptidase</fullName>
    </submittedName>
</protein>
<organism evidence="2 3">
    <name type="scientific">Nesterenkonia rhizosphaerae</name>
    <dbReference type="NCBI Taxonomy" id="1348272"/>
    <lineage>
        <taxon>Bacteria</taxon>
        <taxon>Bacillati</taxon>
        <taxon>Actinomycetota</taxon>
        <taxon>Actinomycetes</taxon>
        <taxon>Micrococcales</taxon>
        <taxon>Micrococcaceae</taxon>
        <taxon>Nesterenkonia</taxon>
    </lineage>
</organism>
<evidence type="ECO:0000313" key="3">
    <source>
        <dbReference type="Proteomes" id="UP001500368"/>
    </source>
</evidence>
<evidence type="ECO:0000259" key="1">
    <source>
        <dbReference type="Pfam" id="PF00557"/>
    </source>
</evidence>
<dbReference type="InterPro" id="IPR036005">
    <property type="entry name" value="Creatinase/aminopeptidase-like"/>
</dbReference>
<dbReference type="EMBL" id="BAABLW010000002">
    <property type="protein sequence ID" value="GAA4913591.1"/>
    <property type="molecule type" value="Genomic_DNA"/>
</dbReference>
<dbReference type="PANTHER" id="PTHR46112:SF2">
    <property type="entry name" value="XAA-PRO AMINOPEPTIDASE P-RELATED"/>
    <property type="match status" value="1"/>
</dbReference>
<gene>
    <name evidence="2" type="ORF">GCM10025790_05500</name>
</gene>
<reference evidence="3" key="1">
    <citation type="journal article" date="2019" name="Int. J. Syst. Evol. Microbiol.">
        <title>The Global Catalogue of Microorganisms (GCM) 10K type strain sequencing project: providing services to taxonomists for standard genome sequencing and annotation.</title>
        <authorList>
            <consortium name="The Broad Institute Genomics Platform"/>
            <consortium name="The Broad Institute Genome Sequencing Center for Infectious Disease"/>
            <person name="Wu L."/>
            <person name="Ma J."/>
        </authorList>
    </citation>
    <scope>NUCLEOTIDE SEQUENCE [LARGE SCALE GENOMIC DNA]</scope>
    <source>
        <strain evidence="3">JCM 19129</strain>
    </source>
</reference>
<comment type="caution">
    <text evidence="2">The sequence shown here is derived from an EMBL/GenBank/DDBJ whole genome shotgun (WGS) entry which is preliminary data.</text>
</comment>
<proteinExistence type="predicted"/>
<feature type="domain" description="Peptidase M24" evidence="1">
    <location>
        <begin position="150"/>
        <end position="348"/>
    </location>
</feature>
<dbReference type="PANTHER" id="PTHR46112">
    <property type="entry name" value="AMINOPEPTIDASE"/>
    <property type="match status" value="1"/>
</dbReference>
<dbReference type="Proteomes" id="UP001500368">
    <property type="component" value="Unassembled WGS sequence"/>
</dbReference>
<evidence type="ECO:0000313" key="2">
    <source>
        <dbReference type="EMBL" id="GAA4913591.1"/>
    </source>
</evidence>
<sequence length="379" mass="41216">MSQLNETITTRTEEFTAKHARLVKLLEQTGDDAVVLSSAGALSWLLCGARVHVSLAGPPILRAVAHRDGVELAVFNNEAERIRAEELRELTDAPGLQIHELAWHANIDDVASWLPDSLRTVAEGSLADEGSAALPLREARASLLETEVQRYRALCQDAAGALTEVLSEVTPSTTERQLAAALAPWLISAGADPVVLLVNGESRARHRHPLPTDAALGRRAMAVVCARRDGLIANVTRWVRFGEASPEELEQEQAILEVEADVFDALTPGTALDTVLEVLKESYPRHGFSQAEWTLHHQGGAAGYQGRDPRVSPGVPDLIHSGQPFAWNPSAFSPQLGLGFKVEDTVLLRGAADLEILSTDERWPTTEVRGRRRPLPLTR</sequence>